<dbReference type="InterPro" id="IPR000905">
    <property type="entry name" value="Gcp-like_dom"/>
</dbReference>
<dbReference type="NCBIfam" id="TIGR03725">
    <property type="entry name" value="T6A_YeaZ"/>
    <property type="match status" value="1"/>
</dbReference>
<evidence type="ECO:0000313" key="2">
    <source>
        <dbReference type="EMBL" id="SDO32133.1"/>
    </source>
</evidence>
<dbReference type="EMBL" id="FNIT01000005">
    <property type="protein sequence ID" value="SDO32133.1"/>
    <property type="molecule type" value="Genomic_DNA"/>
</dbReference>
<keyword evidence="3" id="KW-1185">Reference proteome</keyword>
<reference evidence="2 3" key="1">
    <citation type="submission" date="2016-10" db="EMBL/GenBank/DDBJ databases">
        <authorList>
            <person name="de Groot N.N."/>
        </authorList>
    </citation>
    <scope>NUCLEOTIDE SEQUENCE [LARGE SCALE GENOMIC DNA]</scope>
    <source>
        <strain evidence="3">L7-484,KACC 16230,DSM 25025</strain>
    </source>
</reference>
<protein>
    <submittedName>
        <fullName evidence="2">tRNA threonylcarbamoyladenosine biosynthesis protein TsaB</fullName>
    </submittedName>
</protein>
<dbReference type="Proteomes" id="UP000198793">
    <property type="component" value="Unassembled WGS sequence"/>
</dbReference>
<dbReference type="STRING" id="1166073.SAMN05192530_105211"/>
<dbReference type="PANTHER" id="PTHR11735:SF11">
    <property type="entry name" value="TRNA THREONYLCARBAMOYLADENOSINE BIOSYNTHESIS PROTEIN TSAB"/>
    <property type="match status" value="1"/>
</dbReference>
<dbReference type="GO" id="GO:0005829">
    <property type="term" value="C:cytosol"/>
    <property type="evidence" value="ECO:0007669"/>
    <property type="project" value="TreeGrafter"/>
</dbReference>
<proteinExistence type="predicted"/>
<feature type="domain" description="Gcp-like" evidence="1">
    <location>
        <begin position="18"/>
        <end position="134"/>
    </location>
</feature>
<evidence type="ECO:0000259" key="1">
    <source>
        <dbReference type="Pfam" id="PF00814"/>
    </source>
</evidence>
<dbReference type="SUPFAM" id="SSF53067">
    <property type="entry name" value="Actin-like ATPase domain"/>
    <property type="match status" value="2"/>
</dbReference>
<dbReference type="InterPro" id="IPR022496">
    <property type="entry name" value="T6A_TsaB"/>
</dbReference>
<dbReference type="GO" id="GO:0002949">
    <property type="term" value="P:tRNA threonylcarbamoyladenosine modification"/>
    <property type="evidence" value="ECO:0007669"/>
    <property type="project" value="InterPro"/>
</dbReference>
<dbReference type="AlphaFoldDB" id="A0A1H0IL63"/>
<sequence length="214" mass="21087">MLHAGTGRIVARADPVIGRGHAERLMPLVEQVLGEAGVGWEAVGRVGVGIGPGSFTGIRVALAAAHGLSLSLECPLVGVSSLEALAEPHGTGETPVLAVQDAKRGEVYAALFAPGGAILEGPAALAPAALVDFVDPVSPSRLLLVGSGASIAAGVLGGHDVRIVSEDGAPDIAAVARLAAAATPGGEVRALYLRGADARPSSAPSLVASVETSP</sequence>
<gene>
    <name evidence="2" type="ORF">SAMN05192530_105211</name>
</gene>
<dbReference type="InterPro" id="IPR043129">
    <property type="entry name" value="ATPase_NBD"/>
</dbReference>
<organism evidence="2 3">
    <name type="scientific">Aureimonas jatrophae</name>
    <dbReference type="NCBI Taxonomy" id="1166073"/>
    <lineage>
        <taxon>Bacteria</taxon>
        <taxon>Pseudomonadati</taxon>
        <taxon>Pseudomonadota</taxon>
        <taxon>Alphaproteobacteria</taxon>
        <taxon>Hyphomicrobiales</taxon>
        <taxon>Aurantimonadaceae</taxon>
        <taxon>Aureimonas</taxon>
    </lineage>
</organism>
<dbReference type="Gene3D" id="3.30.420.40">
    <property type="match status" value="2"/>
</dbReference>
<evidence type="ECO:0000313" key="3">
    <source>
        <dbReference type="Proteomes" id="UP000198793"/>
    </source>
</evidence>
<dbReference type="PANTHER" id="PTHR11735">
    <property type="entry name" value="TRNA N6-ADENOSINE THREONYLCARBAMOYLTRANSFERASE"/>
    <property type="match status" value="1"/>
</dbReference>
<name>A0A1H0IL63_9HYPH</name>
<dbReference type="Pfam" id="PF00814">
    <property type="entry name" value="TsaD"/>
    <property type="match status" value="1"/>
</dbReference>
<accession>A0A1H0IL63</accession>